<proteinExistence type="predicted"/>
<dbReference type="eggNOG" id="ENOG5032SVC">
    <property type="taxonomic scope" value="Bacteria"/>
</dbReference>
<dbReference type="Proteomes" id="UP000002030">
    <property type="component" value="Chromosome"/>
</dbReference>
<dbReference type="KEGG" id="tai:Taci_1565"/>
<dbReference type="STRING" id="525903.Taci_1565"/>
<keyword evidence="3" id="KW-1185">Reference proteome</keyword>
<dbReference type="PATRIC" id="fig|525903.6.peg.1561"/>
<evidence type="ECO:0000256" key="1">
    <source>
        <dbReference type="SAM" id="Phobius"/>
    </source>
</evidence>
<organism evidence="2 3">
    <name type="scientific">Thermanaerovibrio acidaminovorans (strain ATCC 49978 / DSM 6589 / Su883)</name>
    <name type="common">Selenomonas acidaminovorans</name>
    <dbReference type="NCBI Taxonomy" id="525903"/>
    <lineage>
        <taxon>Bacteria</taxon>
        <taxon>Thermotogati</taxon>
        <taxon>Synergistota</taxon>
        <taxon>Synergistia</taxon>
        <taxon>Synergistales</taxon>
        <taxon>Synergistaceae</taxon>
        <taxon>Thermanaerovibrio</taxon>
    </lineage>
</organism>
<dbReference type="AlphaFoldDB" id="D1B6Z5"/>
<sequence>MDAKAFDNFKNALSRVAHVLVGLVMVALLGVIAYWVLFGASPKTHLVRLLPRVEAPWVCFEGEGRDLAGAAPALKLASPLGESVPMAADRLERFAVLRSLSPGGEIWMACRLTQGEAELRSRQIPQGLLAQGYSATPSEDGRFAVSAPNGDPVGVMAFVDGVLLFSSTPEGLSSMEALAGGKGEPLMGRWDLEPSWTGHLALADGGRLNPLLGGAKGEGAVLTCAFRRLDTRGDDPFEPAGEARWRLEGVEIPLLKSLERVDWSDLKFRLAGPVALAGGLKVAQGRYGDVPFIGAIEGWLDSLGLSQPSKEAILSSPVAFSVGGRTEILWVSMPGVMLSFPSSGKAGEELAKLVWEKVFLGMVPQPMAGYQSGGYTRLPFSMVAASNGNEAELGAVSPTSLADAPSQLPKTALEPNRGWIYANLPAMGEAVGDLVSVLSMFGGDDNPFGEVAQGNVREALSAMSPLLITFEDSNSGRVQWYNPSKR</sequence>
<evidence type="ECO:0008006" key="4">
    <source>
        <dbReference type="Google" id="ProtNLM"/>
    </source>
</evidence>
<accession>D1B6Z5</accession>
<keyword evidence="1" id="KW-0472">Membrane</keyword>
<dbReference type="OrthoDB" id="2002at2"/>
<dbReference type="EnsemblBacteria" id="ACZ19786">
    <property type="protein sequence ID" value="ACZ19786"/>
    <property type="gene ID" value="Taci_1565"/>
</dbReference>
<evidence type="ECO:0000313" key="2">
    <source>
        <dbReference type="EMBL" id="ACZ19786.1"/>
    </source>
</evidence>
<dbReference type="HOGENOM" id="CLU_515492_0_0_0"/>
<dbReference type="RefSeq" id="WP_012870295.1">
    <property type="nucleotide sequence ID" value="NC_013522.1"/>
</dbReference>
<gene>
    <name evidence="2" type="ordered locus">Taci_1565</name>
</gene>
<dbReference type="EMBL" id="CP001818">
    <property type="protein sequence ID" value="ACZ19786.1"/>
    <property type="molecule type" value="Genomic_DNA"/>
</dbReference>
<keyword evidence="1" id="KW-0812">Transmembrane</keyword>
<name>D1B6Z5_THEAS</name>
<keyword evidence="1" id="KW-1133">Transmembrane helix</keyword>
<feature type="transmembrane region" description="Helical" evidence="1">
    <location>
        <begin position="12"/>
        <end position="37"/>
    </location>
</feature>
<protein>
    <recommendedName>
        <fullName evidence="4">DUF3352 domain-containing protein</fullName>
    </recommendedName>
</protein>
<reference evidence="2 3" key="1">
    <citation type="journal article" date="2009" name="Stand. Genomic Sci.">
        <title>Complete genome sequence of Thermanaerovibrio acidaminovorans type strain (Su883).</title>
        <authorList>
            <person name="Chovatia M."/>
            <person name="Sikorski J."/>
            <person name="Schroder M."/>
            <person name="Lapidus A."/>
            <person name="Nolan M."/>
            <person name="Tice H."/>
            <person name="Glavina Del Rio T."/>
            <person name="Copeland A."/>
            <person name="Cheng J.F."/>
            <person name="Lucas S."/>
            <person name="Chen F."/>
            <person name="Bruce D."/>
            <person name="Goodwin L."/>
            <person name="Pitluck S."/>
            <person name="Ivanova N."/>
            <person name="Mavromatis K."/>
            <person name="Ovchinnikova G."/>
            <person name="Pati A."/>
            <person name="Chen A."/>
            <person name="Palaniappan K."/>
            <person name="Land M."/>
            <person name="Hauser L."/>
            <person name="Chang Y.J."/>
            <person name="Jeffries C.D."/>
            <person name="Chain P."/>
            <person name="Saunders E."/>
            <person name="Detter J.C."/>
            <person name="Brettin T."/>
            <person name="Rohde M."/>
            <person name="Goker M."/>
            <person name="Spring S."/>
            <person name="Bristow J."/>
            <person name="Markowitz V."/>
            <person name="Hugenholtz P."/>
            <person name="Kyrpides N.C."/>
            <person name="Klenk H.P."/>
            <person name="Eisen J.A."/>
        </authorList>
    </citation>
    <scope>NUCLEOTIDE SEQUENCE [LARGE SCALE GENOMIC DNA]</scope>
    <source>
        <strain evidence="3">ATCC 49978 / DSM 6589 / Su883</strain>
    </source>
</reference>
<evidence type="ECO:0000313" key="3">
    <source>
        <dbReference type="Proteomes" id="UP000002030"/>
    </source>
</evidence>